<accession>A0A4U8Z5K2</accession>
<dbReference type="Proteomes" id="UP000294360">
    <property type="component" value="Chromosome"/>
</dbReference>
<name>A0A4U8Z5K2_METTU</name>
<reference evidence="1 2" key="1">
    <citation type="submission" date="2019-03" db="EMBL/GenBank/DDBJ databases">
        <authorList>
            <person name="Kox A.R. M."/>
        </authorList>
    </citation>
    <scope>NUCLEOTIDE SEQUENCE [LARGE SCALE GENOMIC DNA]</scope>
    <source>
        <strain evidence="1">MTUNDRAET4 annotated genome</strain>
    </source>
</reference>
<evidence type="ECO:0000313" key="1">
    <source>
        <dbReference type="EMBL" id="VFU10539.1"/>
    </source>
</evidence>
<evidence type="ECO:0000313" key="2">
    <source>
        <dbReference type="Proteomes" id="UP000294360"/>
    </source>
</evidence>
<dbReference type="KEGG" id="mtun:MTUNDRAET4_3652"/>
<sequence>MAAERTGGGLWSRIGTSSISSCGKIAQTSSPLQDMIRINANPF</sequence>
<gene>
    <name evidence="1" type="ORF">MTUNDRAET4_3652</name>
</gene>
<dbReference type="AlphaFoldDB" id="A0A4U8Z5K2"/>
<dbReference type="EMBL" id="LR536450">
    <property type="protein sequence ID" value="VFU10539.1"/>
    <property type="molecule type" value="Genomic_DNA"/>
</dbReference>
<organism evidence="1 2">
    <name type="scientific">Methylocella tundrae</name>
    <dbReference type="NCBI Taxonomy" id="227605"/>
    <lineage>
        <taxon>Bacteria</taxon>
        <taxon>Pseudomonadati</taxon>
        <taxon>Pseudomonadota</taxon>
        <taxon>Alphaproteobacteria</taxon>
        <taxon>Hyphomicrobiales</taxon>
        <taxon>Beijerinckiaceae</taxon>
        <taxon>Methylocella</taxon>
    </lineage>
</organism>
<proteinExistence type="predicted"/>
<protein>
    <submittedName>
        <fullName evidence="1">Uncharacterized protein</fullName>
    </submittedName>
</protein>